<comment type="caution">
    <text evidence="7">The sequence shown here is derived from an EMBL/GenBank/DDBJ whole genome shotgun (WGS) entry which is preliminary data.</text>
</comment>
<evidence type="ECO:0000256" key="1">
    <source>
        <dbReference type="ARBA" id="ARBA00004236"/>
    </source>
</evidence>
<evidence type="ECO:0000313" key="8">
    <source>
        <dbReference type="Proteomes" id="UP001400965"/>
    </source>
</evidence>
<reference evidence="7 8" key="1">
    <citation type="journal article" date="2019" name="Int. J. Syst. Evol. Microbiol.">
        <title>The Global Catalogue of Microorganisms (GCM) 10K type strain sequencing project: providing services to taxonomists for standard genome sequencing and annotation.</title>
        <authorList>
            <consortium name="The Broad Institute Genomics Platform"/>
            <consortium name="The Broad Institute Genome Sequencing Center for Infectious Disease"/>
            <person name="Wu L."/>
            <person name="Ma J."/>
        </authorList>
    </citation>
    <scope>NUCLEOTIDE SEQUENCE [LARGE SCALE GENOMIC DNA]</scope>
    <source>
        <strain evidence="7 8">JCM 6486</strain>
    </source>
</reference>
<keyword evidence="8" id="KW-1185">Reference proteome</keyword>
<feature type="transmembrane region" description="Helical" evidence="6">
    <location>
        <begin position="12"/>
        <end position="33"/>
    </location>
</feature>
<proteinExistence type="predicted"/>
<evidence type="ECO:0000256" key="6">
    <source>
        <dbReference type="SAM" id="Phobius"/>
    </source>
</evidence>
<evidence type="ECO:0000256" key="4">
    <source>
        <dbReference type="ARBA" id="ARBA00022989"/>
    </source>
</evidence>
<dbReference type="RefSeq" id="WP_346046171.1">
    <property type="nucleotide sequence ID" value="NZ_BAAACP010000015.1"/>
</dbReference>
<name>A0ABN1M844_9FIRM</name>
<dbReference type="Proteomes" id="UP001400965">
    <property type="component" value="Unassembled WGS sequence"/>
</dbReference>
<keyword evidence="2" id="KW-1003">Cell membrane</keyword>
<accession>A0ABN1M844</accession>
<gene>
    <name evidence="7" type="ORF">GCM10008917_23220</name>
</gene>
<keyword evidence="5 6" id="KW-0472">Membrane</keyword>
<evidence type="ECO:0000256" key="2">
    <source>
        <dbReference type="ARBA" id="ARBA00022475"/>
    </source>
</evidence>
<evidence type="ECO:0000256" key="3">
    <source>
        <dbReference type="ARBA" id="ARBA00022692"/>
    </source>
</evidence>
<dbReference type="EMBL" id="BAAACP010000015">
    <property type="protein sequence ID" value="GAA0865505.1"/>
    <property type="molecule type" value="Genomic_DNA"/>
</dbReference>
<evidence type="ECO:0000256" key="5">
    <source>
        <dbReference type="ARBA" id="ARBA00023136"/>
    </source>
</evidence>
<keyword evidence="3 6" id="KW-0812">Transmembrane</keyword>
<comment type="subcellular location">
    <subcellularLocation>
        <location evidence="1">Cell membrane</location>
    </subcellularLocation>
</comment>
<dbReference type="Pfam" id="PF04277">
    <property type="entry name" value="OAD_gamma"/>
    <property type="match status" value="1"/>
</dbReference>
<keyword evidence="4 6" id="KW-1133">Transmembrane helix</keyword>
<dbReference type="InterPro" id="IPR005899">
    <property type="entry name" value="Na_pump_deCOase"/>
</dbReference>
<evidence type="ECO:0000313" key="7">
    <source>
        <dbReference type="EMBL" id="GAA0865505.1"/>
    </source>
</evidence>
<organism evidence="7 8">
    <name type="scientific">Paraclostridium tenue</name>
    <dbReference type="NCBI Taxonomy" id="1737"/>
    <lineage>
        <taxon>Bacteria</taxon>
        <taxon>Bacillati</taxon>
        <taxon>Bacillota</taxon>
        <taxon>Clostridia</taxon>
        <taxon>Peptostreptococcales</taxon>
        <taxon>Peptostreptococcaceae</taxon>
        <taxon>Paraclostridium</taxon>
    </lineage>
</organism>
<sequence>MFGNEISIMEAINITISSMTIVFLTLILISLVLSSFKYIFKTKPKVKEELVKRDLPVSQDSTYYDDEEDRIVVALAASIMAGEGKINPNLHVKKITRIK</sequence>
<protein>
    <submittedName>
        <fullName evidence="7">Uncharacterized protein</fullName>
    </submittedName>
</protein>